<accession>Q9XXF8</accession>
<sequence length="475" mass="54454">MKNVAFLFFWWYSVKADFESNLKMVVLTHQCDPECTFNYSEITSKTVQFLPNGDNCVFVCGIMTFNANTDLSVAQLTKAFETISVFYGGIVFDNTNFTNITFFPKSEWSDQFEFCCYTFGLTVVNNLHLTDFKFFRDIFYLTDRHTSTCPFLFENNPKLDTGKLCKVKDMSGIKSIGNLKDCGCPGNGITSANIETLRNCSVLYDFNLSNESDDLTALAEITAVTGGMEIKMTNIQNLSFLKNLKWIKSQHSLMDEAVTLNIHDNPEMKRFGLPALKRIESSYFHPVIVNLENLHPDFCLTFEEIMFFLVKYISFLNIHANICNTKFIPKLFDIFCNSTKLEALQEDCTIIYGNILIENGDEKYVNKLSLVRYLFGSLIIRNTTLENLNFLKYLNYIALFDDEYVIQILSNKNLTSVNLPGIMNIISKSNRTIVVHGNPLLPSPRRFPFRVTYATNAAFIGDYYGKFANFLKFNF</sequence>
<dbReference type="Proteomes" id="UP000001940">
    <property type="component" value="Chromosome IV"/>
</dbReference>
<dbReference type="GeneID" id="189602"/>
<dbReference type="InParanoid" id="Q9XXF8"/>
<feature type="chain" id="PRO_5004336825" evidence="1">
    <location>
        <begin position="17"/>
        <end position="475"/>
    </location>
</feature>
<dbReference type="eggNOG" id="ENOG502TGRV">
    <property type="taxonomic scope" value="Eukaryota"/>
</dbReference>
<dbReference type="Gene3D" id="3.80.20.20">
    <property type="entry name" value="Receptor L-domain"/>
    <property type="match status" value="2"/>
</dbReference>
<keyword evidence="4" id="KW-1185">Reference proteome</keyword>
<dbReference type="PhylomeDB" id="Q9XXF8"/>
<proteinExistence type="predicted"/>
<keyword evidence="3" id="KW-0675">Receptor</keyword>
<dbReference type="PaxDb" id="6239-Y37A1B.8"/>
<organism evidence="3 4">
    <name type="scientific">Caenorhabditis elegans</name>
    <dbReference type="NCBI Taxonomy" id="6239"/>
    <lineage>
        <taxon>Eukaryota</taxon>
        <taxon>Metazoa</taxon>
        <taxon>Ecdysozoa</taxon>
        <taxon>Nematoda</taxon>
        <taxon>Chromadorea</taxon>
        <taxon>Rhabditida</taxon>
        <taxon>Rhabditina</taxon>
        <taxon>Rhabditomorpha</taxon>
        <taxon>Rhabditoidea</taxon>
        <taxon>Rhabditidae</taxon>
        <taxon>Peloderinae</taxon>
        <taxon>Caenorhabditis</taxon>
    </lineage>
</organism>
<dbReference type="Pfam" id="PF01030">
    <property type="entry name" value="Recep_L_domain"/>
    <property type="match status" value="2"/>
</dbReference>
<dbReference type="PANTHER" id="PTHR21662:SF6">
    <property type="entry name" value="RECEPTOR L-DOMAIN DOMAIN-CONTAINING PROTEIN"/>
    <property type="match status" value="1"/>
</dbReference>
<dbReference type="OMA" id="IHANICN"/>
<dbReference type="UCSC" id="Y37A1B.8">
    <property type="organism name" value="c. elegans"/>
</dbReference>
<dbReference type="SMR" id="Q9XXF8"/>
<dbReference type="SUPFAM" id="SSF52058">
    <property type="entry name" value="L domain-like"/>
    <property type="match status" value="3"/>
</dbReference>
<dbReference type="InterPro" id="IPR036941">
    <property type="entry name" value="Rcpt_L-dom_sf"/>
</dbReference>
<dbReference type="EMBL" id="BX284604">
    <property type="protein sequence ID" value="CAA19491.2"/>
    <property type="molecule type" value="Genomic_DNA"/>
</dbReference>
<protein>
    <submittedName>
        <fullName evidence="3">Receptor L-domain domain-containing protein</fullName>
    </submittedName>
</protein>
<keyword evidence="1" id="KW-0732">Signal</keyword>
<dbReference type="HOGENOM" id="CLU_028064_2_0_1"/>
<feature type="signal peptide" evidence="1">
    <location>
        <begin position="1"/>
        <end position="16"/>
    </location>
</feature>
<dbReference type="FunCoup" id="Q9XXF8">
    <property type="interactions" value="173"/>
</dbReference>
<gene>
    <name evidence="3 5" type="primary">irld-55</name>
    <name evidence="3" type="ORF">CELE_Y37A1B.8</name>
    <name evidence="5" type="ORF">Y37A1B.8</name>
</gene>
<dbReference type="AGR" id="WB:WBGene00012541"/>
<dbReference type="OrthoDB" id="6219513at2759"/>
<evidence type="ECO:0000313" key="3">
    <source>
        <dbReference type="EMBL" id="CAA19491.2"/>
    </source>
</evidence>
<dbReference type="AlphaFoldDB" id="Q9XXF8"/>
<dbReference type="PANTHER" id="PTHR21662">
    <property type="entry name" value="RECEPTOR PROTEIN-TYROSINE KINASE"/>
    <property type="match status" value="1"/>
</dbReference>
<dbReference type="CTD" id="189602"/>
<dbReference type="InterPro" id="IPR053079">
    <property type="entry name" value="SPS2_domain"/>
</dbReference>
<reference evidence="3 4" key="1">
    <citation type="journal article" date="1998" name="Science">
        <title>Genome sequence of the nematode C. elegans: a platform for investigating biology.</title>
        <authorList>
            <consortium name="The C. elegans sequencing consortium"/>
            <person name="Sulson J.E."/>
            <person name="Waterston R."/>
        </authorList>
    </citation>
    <scope>NUCLEOTIDE SEQUENCE [LARGE SCALE GENOMIC DNA]</scope>
    <source>
        <strain evidence="3 4">Bristol N2</strain>
    </source>
</reference>
<evidence type="ECO:0000256" key="1">
    <source>
        <dbReference type="SAM" id="SignalP"/>
    </source>
</evidence>
<dbReference type="RefSeq" id="NP_502688.2">
    <property type="nucleotide sequence ID" value="NM_070287.2"/>
</dbReference>
<evidence type="ECO:0000313" key="5">
    <source>
        <dbReference type="WormBase" id="Y37A1B.8a"/>
    </source>
</evidence>
<feature type="domain" description="Receptor L-domain" evidence="2">
    <location>
        <begin position="347"/>
        <end position="444"/>
    </location>
</feature>
<dbReference type="InterPro" id="IPR000494">
    <property type="entry name" value="Rcpt_L-dom"/>
</dbReference>
<evidence type="ECO:0000259" key="2">
    <source>
        <dbReference type="Pfam" id="PF01030"/>
    </source>
</evidence>
<feature type="domain" description="Receptor L-domain" evidence="2">
    <location>
        <begin position="207"/>
        <end position="308"/>
    </location>
</feature>
<name>Q9XXF8_CAEEL</name>
<dbReference type="WormBase" id="Y37A1B.8a">
    <property type="protein sequence ID" value="CE43625"/>
    <property type="gene ID" value="WBGene00012541"/>
    <property type="gene designation" value="irld-55"/>
</dbReference>
<evidence type="ECO:0000313" key="4">
    <source>
        <dbReference type="Proteomes" id="UP000001940"/>
    </source>
</evidence>